<reference evidence="4" key="3">
    <citation type="submission" date="2025-09" db="UniProtKB">
        <authorList>
            <consortium name="Ensembl"/>
        </authorList>
    </citation>
    <scope>IDENTIFICATION</scope>
</reference>
<dbReference type="GeneTree" id="ENSGT00940000160585"/>
<dbReference type="Ensembl" id="ENSPLOT00000024040.1">
    <property type="protein sequence ID" value="ENSPLOP00000021766.1"/>
    <property type="gene ID" value="ENSPLOG00000015905.1"/>
</dbReference>
<dbReference type="InterPro" id="IPR025258">
    <property type="entry name" value="RH_dom"/>
</dbReference>
<dbReference type="Pfam" id="PF13901">
    <property type="entry name" value="RH_dom"/>
    <property type="match status" value="1"/>
</dbReference>
<dbReference type="PANTHER" id="PTHR45971">
    <property type="entry name" value="PHOX (PX) DOMAIN-CONTAINING PROTEIN"/>
    <property type="match status" value="1"/>
</dbReference>
<name>A0A8C8XTJ4_PANLE</name>
<organism evidence="4 5">
    <name type="scientific">Panthera leo</name>
    <name type="common">Lion</name>
    <dbReference type="NCBI Taxonomy" id="9689"/>
    <lineage>
        <taxon>Eukaryota</taxon>
        <taxon>Metazoa</taxon>
        <taxon>Chordata</taxon>
        <taxon>Craniata</taxon>
        <taxon>Vertebrata</taxon>
        <taxon>Euteleostomi</taxon>
        <taxon>Mammalia</taxon>
        <taxon>Eutheria</taxon>
        <taxon>Laurasiatheria</taxon>
        <taxon>Carnivora</taxon>
        <taxon>Feliformia</taxon>
        <taxon>Felidae</taxon>
        <taxon>Pantherinae</taxon>
        <taxon>Panthera</taxon>
    </lineage>
</organism>
<dbReference type="GO" id="GO:0000421">
    <property type="term" value="C:autophagosome membrane"/>
    <property type="evidence" value="ECO:0007669"/>
    <property type="project" value="Ensembl"/>
</dbReference>
<evidence type="ECO:0000256" key="2">
    <source>
        <dbReference type="SAM" id="MobiDB-lite"/>
    </source>
</evidence>
<dbReference type="GO" id="GO:0032266">
    <property type="term" value="F:phosphatidylinositol-3-phosphate binding"/>
    <property type="evidence" value="ECO:0007669"/>
    <property type="project" value="Ensembl"/>
</dbReference>
<protein>
    <submittedName>
        <fullName evidence="4">Rubicon like autophagy enhancer</fullName>
    </submittedName>
</protein>
<dbReference type="GO" id="GO:0010314">
    <property type="term" value="F:phosphatidylinositol-5-phosphate binding"/>
    <property type="evidence" value="ECO:0007669"/>
    <property type="project" value="Ensembl"/>
</dbReference>
<evidence type="ECO:0000313" key="4">
    <source>
        <dbReference type="Ensembl" id="ENSPLOP00000021766.1"/>
    </source>
</evidence>
<dbReference type="Pfam" id="PF21054">
    <property type="entry name" value="RUBC_PIKBD"/>
    <property type="match status" value="1"/>
</dbReference>
<dbReference type="InterPro" id="IPR048569">
    <property type="entry name" value="RUBC_PIKBD"/>
</dbReference>
<keyword evidence="1" id="KW-0072">Autophagy</keyword>
<dbReference type="GO" id="GO:0061909">
    <property type="term" value="P:autophagosome-lysosome fusion"/>
    <property type="evidence" value="ECO:0007669"/>
    <property type="project" value="Ensembl"/>
</dbReference>
<proteinExistence type="predicted"/>
<dbReference type="AlphaFoldDB" id="A0A8C8XTJ4"/>
<sequence length="681" mass="75278">MVSQSMGRQDSPVHPWEGVSSDPGDVEDSPNLLDTDQPPCKSDVRFMRHRAAWINPQCAQQQLQDLPPQVPTAGNSGNHFGRDTACSLGPSPSSLGDSVVETSLSKGTADSAWGSGDKSSDFSFASKGEQTVLPGKSPQMSVFTSSKISAASSCPEADSAFLKPSHLTASADEGAVPVGRRTTSLNSFSPEAFLLPVDVEKENAHFYVADMMIAAMEEIKCTILGQQHTQNWSVEEASVSLGNDQADREMAFYTSIKQESGSSDSSDSGYEGCAVLQGSPVAGTPSYCDVLKEGCKCDFDDFVVVEVGEFNNITETCGCPCNSSKSVTYEPNFNSAERIAKELYRVFRKCWVLSEVNHQLAGSLNAAGSMVVNEERVRKDFESSVDVVQEIKFKSRIRGAEDWTPPRFQIIFSVHPPLKRDLVVAAQNFLCAGCGTPIEPKFVKRLRYCEYLGKYFCDCCHSYAETYIPARILTLWDFRKYYVSNFSKRLLDGLWHQPVFNLLSVGHSLYAKAKELDRVRETREQLFHIKKLLRTCRFAESTLKEFEQVPRHLTNELHLFSLDDLVRVKKKLLLPLLKDILKASLAHVAGCELCQGKGFICEFCQSAAVIFPFQTETCRRCSGSPVISKPFHGSNLAMHSAFTLGCRACFHKRCFQSSGCPRCARITARRRLSESLPSAAS</sequence>
<dbReference type="GO" id="GO:0097352">
    <property type="term" value="P:autophagosome maturation"/>
    <property type="evidence" value="ECO:0007669"/>
    <property type="project" value="Ensembl"/>
</dbReference>
<feature type="compositionally biased region" description="Low complexity" evidence="2">
    <location>
        <begin position="87"/>
        <end position="99"/>
    </location>
</feature>
<dbReference type="GO" id="GO:0070273">
    <property type="term" value="F:phosphatidylinositol-4-phosphate binding"/>
    <property type="evidence" value="ECO:0007669"/>
    <property type="project" value="Ensembl"/>
</dbReference>
<feature type="region of interest" description="Disordered" evidence="2">
    <location>
        <begin position="69"/>
        <end position="99"/>
    </location>
</feature>
<reference evidence="4" key="2">
    <citation type="submission" date="2025-08" db="UniProtKB">
        <authorList>
            <consortium name="Ensembl"/>
        </authorList>
    </citation>
    <scope>IDENTIFICATION</scope>
</reference>
<accession>A0A8C8XTJ4</accession>
<feature type="region of interest" description="Disordered" evidence="2">
    <location>
        <begin position="1"/>
        <end position="41"/>
    </location>
</feature>
<feature type="domain" description="Rubicon Homology" evidence="3">
    <location>
        <begin position="447"/>
        <end position="670"/>
    </location>
</feature>
<dbReference type="SMART" id="SM01175">
    <property type="entry name" value="DUF4206"/>
    <property type="match status" value="1"/>
</dbReference>
<dbReference type="OMA" id="ILTMWDF"/>
<dbReference type="Proteomes" id="UP000694399">
    <property type="component" value="Chromosome A2"/>
</dbReference>
<dbReference type="GO" id="GO:0061910">
    <property type="term" value="P:autophagosome-endosome fusion"/>
    <property type="evidence" value="ECO:0007669"/>
    <property type="project" value="Ensembl"/>
</dbReference>
<dbReference type="InterPro" id="IPR052428">
    <property type="entry name" value="Autophagy_HostDef_Reg"/>
</dbReference>
<reference evidence="4" key="1">
    <citation type="journal article" date="2019" name="bioRxiv">
        <title>Long live the king: chromosome-level assembly of the lion (Panthera leo) using linked-read, Hi-C, and long read data.</title>
        <authorList>
            <person name="Armstrong E.E."/>
            <person name="Taylor R.W."/>
            <person name="Miller D.E."/>
            <person name="Kaelin C."/>
            <person name="Barsh G."/>
            <person name="Hadly E.A."/>
            <person name="Petrov D."/>
        </authorList>
    </citation>
    <scope>NUCLEOTIDE SEQUENCE [LARGE SCALE GENOMIC DNA]</scope>
</reference>
<evidence type="ECO:0000313" key="5">
    <source>
        <dbReference type="Proteomes" id="UP000694399"/>
    </source>
</evidence>
<keyword evidence="5" id="KW-1185">Reference proteome</keyword>
<evidence type="ECO:0000259" key="3">
    <source>
        <dbReference type="SMART" id="SM01175"/>
    </source>
</evidence>
<dbReference type="PANTHER" id="PTHR45971:SF2">
    <property type="entry name" value="PROTEIN ASSOCIATED WITH UVRAG AS AUTOPHAGY ENHANCER"/>
    <property type="match status" value="1"/>
</dbReference>
<evidence type="ECO:0000256" key="1">
    <source>
        <dbReference type="ARBA" id="ARBA00023006"/>
    </source>
</evidence>
<gene>
    <name evidence="4" type="primary">RUBCNL</name>
</gene>